<dbReference type="InterPro" id="IPR001967">
    <property type="entry name" value="Peptidase_S11_N"/>
</dbReference>
<dbReference type="OrthoDB" id="5291989at2"/>
<evidence type="ECO:0000313" key="13">
    <source>
        <dbReference type="EMBL" id="RDV05511.1"/>
    </source>
</evidence>
<proteinExistence type="inferred from homology"/>
<dbReference type="GO" id="GO:0042834">
    <property type="term" value="F:peptidoglycan binding"/>
    <property type="evidence" value="ECO:0007669"/>
    <property type="project" value="InterPro"/>
</dbReference>
<evidence type="ECO:0000256" key="1">
    <source>
        <dbReference type="ARBA" id="ARBA00007164"/>
    </source>
</evidence>
<dbReference type="InterPro" id="IPR018044">
    <property type="entry name" value="Peptidase_S11"/>
</dbReference>
<feature type="region of interest" description="Disordered" evidence="10">
    <location>
        <begin position="311"/>
        <end position="341"/>
    </location>
</feature>
<keyword evidence="3" id="KW-0378">Hydrolase</keyword>
<evidence type="ECO:0000256" key="9">
    <source>
        <dbReference type="RuleBase" id="RU004016"/>
    </source>
</evidence>
<feature type="domain" description="Peptidase S11 D-alanyl-D-alanine carboxypeptidase A N-terminal" evidence="11">
    <location>
        <begin position="54"/>
        <end position="271"/>
    </location>
</feature>
<feature type="active site" evidence="7">
    <location>
        <position position="139"/>
    </location>
</feature>
<evidence type="ECO:0000259" key="12">
    <source>
        <dbReference type="Pfam" id="PF05036"/>
    </source>
</evidence>
<evidence type="ECO:0000256" key="6">
    <source>
        <dbReference type="ARBA" id="ARBA00023316"/>
    </source>
</evidence>
<evidence type="ECO:0000256" key="7">
    <source>
        <dbReference type="PIRSR" id="PIRSR618044-1"/>
    </source>
</evidence>
<evidence type="ECO:0000256" key="5">
    <source>
        <dbReference type="ARBA" id="ARBA00022984"/>
    </source>
</evidence>
<dbReference type="Proteomes" id="UP000263993">
    <property type="component" value="Unassembled WGS sequence"/>
</dbReference>
<comment type="caution">
    <text evidence="13">The sequence shown here is derived from an EMBL/GenBank/DDBJ whole genome shotgun (WGS) entry which is preliminary data.</text>
</comment>
<keyword evidence="4" id="KW-0133">Cell shape</keyword>
<dbReference type="Gene3D" id="3.40.710.10">
    <property type="entry name" value="DD-peptidase/beta-lactamase superfamily"/>
    <property type="match status" value="1"/>
</dbReference>
<dbReference type="PANTHER" id="PTHR21581">
    <property type="entry name" value="D-ALANYL-D-ALANINE CARBOXYPEPTIDASE"/>
    <property type="match status" value="1"/>
</dbReference>
<dbReference type="Pfam" id="PF00768">
    <property type="entry name" value="Peptidase_S11"/>
    <property type="match status" value="1"/>
</dbReference>
<feature type="active site" description="Proton acceptor" evidence="7">
    <location>
        <position position="82"/>
    </location>
</feature>
<dbReference type="GO" id="GO:0009002">
    <property type="term" value="F:serine-type D-Ala-D-Ala carboxypeptidase activity"/>
    <property type="evidence" value="ECO:0007669"/>
    <property type="project" value="InterPro"/>
</dbReference>
<dbReference type="GO" id="GO:0006508">
    <property type="term" value="P:proteolysis"/>
    <property type="evidence" value="ECO:0007669"/>
    <property type="project" value="InterPro"/>
</dbReference>
<dbReference type="InterPro" id="IPR036680">
    <property type="entry name" value="SPOR-like_sf"/>
</dbReference>
<evidence type="ECO:0000313" key="14">
    <source>
        <dbReference type="Proteomes" id="UP000263993"/>
    </source>
</evidence>
<protein>
    <submittedName>
        <fullName evidence="13">Peptidase M15</fullName>
    </submittedName>
</protein>
<evidence type="ECO:0000256" key="2">
    <source>
        <dbReference type="ARBA" id="ARBA00022729"/>
    </source>
</evidence>
<gene>
    <name evidence="13" type="ORF">DXH78_13570</name>
</gene>
<accession>A0A371BDS7</accession>
<dbReference type="PANTHER" id="PTHR21581:SF6">
    <property type="entry name" value="TRAFFICKING PROTEIN PARTICLE COMPLEX SUBUNIT 12"/>
    <property type="match status" value="1"/>
</dbReference>
<evidence type="ECO:0000256" key="4">
    <source>
        <dbReference type="ARBA" id="ARBA00022960"/>
    </source>
</evidence>
<evidence type="ECO:0000256" key="3">
    <source>
        <dbReference type="ARBA" id="ARBA00022801"/>
    </source>
</evidence>
<keyword evidence="14" id="KW-1185">Reference proteome</keyword>
<name>A0A371BDS7_9BRAD</name>
<dbReference type="PRINTS" id="PR00725">
    <property type="entry name" value="DADACBPTASE1"/>
</dbReference>
<dbReference type="GO" id="GO:0008360">
    <property type="term" value="P:regulation of cell shape"/>
    <property type="evidence" value="ECO:0007669"/>
    <property type="project" value="UniProtKB-KW"/>
</dbReference>
<organism evidence="13 14">
    <name type="scientific">Undibacter mobilis</name>
    <dbReference type="NCBI Taxonomy" id="2292256"/>
    <lineage>
        <taxon>Bacteria</taxon>
        <taxon>Pseudomonadati</taxon>
        <taxon>Pseudomonadota</taxon>
        <taxon>Alphaproteobacteria</taxon>
        <taxon>Hyphomicrobiales</taxon>
        <taxon>Nitrobacteraceae</taxon>
        <taxon>Undibacter</taxon>
    </lineage>
</organism>
<dbReference type="InterPro" id="IPR012338">
    <property type="entry name" value="Beta-lactam/transpept-like"/>
</dbReference>
<evidence type="ECO:0000256" key="10">
    <source>
        <dbReference type="SAM" id="MobiDB-lite"/>
    </source>
</evidence>
<keyword evidence="2" id="KW-0732">Signal</keyword>
<evidence type="ECO:0000259" key="11">
    <source>
        <dbReference type="Pfam" id="PF00768"/>
    </source>
</evidence>
<dbReference type="GO" id="GO:0071555">
    <property type="term" value="P:cell wall organization"/>
    <property type="evidence" value="ECO:0007669"/>
    <property type="project" value="UniProtKB-KW"/>
</dbReference>
<feature type="domain" description="SPOR" evidence="12">
    <location>
        <begin position="442"/>
        <end position="518"/>
    </location>
</feature>
<dbReference type="AlphaFoldDB" id="A0A371BDS7"/>
<dbReference type="EMBL" id="QRGO01000001">
    <property type="protein sequence ID" value="RDV05511.1"/>
    <property type="molecule type" value="Genomic_DNA"/>
</dbReference>
<dbReference type="Gene3D" id="3.30.70.1070">
    <property type="entry name" value="Sporulation related repeat"/>
    <property type="match status" value="1"/>
</dbReference>
<comment type="similarity">
    <text evidence="1 9">Belongs to the peptidase S11 family.</text>
</comment>
<dbReference type="GO" id="GO:0009252">
    <property type="term" value="P:peptidoglycan biosynthetic process"/>
    <property type="evidence" value="ECO:0007669"/>
    <property type="project" value="UniProtKB-KW"/>
</dbReference>
<evidence type="ECO:0000256" key="8">
    <source>
        <dbReference type="PIRSR" id="PIRSR618044-2"/>
    </source>
</evidence>
<keyword evidence="5" id="KW-0573">Peptidoglycan synthesis</keyword>
<dbReference type="SUPFAM" id="SSF56601">
    <property type="entry name" value="beta-lactamase/transpeptidase-like"/>
    <property type="match status" value="1"/>
</dbReference>
<reference evidence="14" key="1">
    <citation type="submission" date="2018-08" db="EMBL/GenBank/DDBJ databases">
        <authorList>
            <person name="Kim S.-J."/>
            <person name="Jung G.-Y."/>
        </authorList>
    </citation>
    <scope>NUCLEOTIDE SEQUENCE [LARGE SCALE GENOMIC DNA]</scope>
    <source>
        <strain evidence="14">GY_H</strain>
    </source>
</reference>
<dbReference type="Pfam" id="PF05036">
    <property type="entry name" value="SPOR"/>
    <property type="match status" value="1"/>
</dbReference>
<keyword evidence="6" id="KW-0961">Cell wall biogenesis/degradation</keyword>
<feature type="active site" description="Acyl-ester intermediate" evidence="7">
    <location>
        <position position="79"/>
    </location>
</feature>
<dbReference type="InterPro" id="IPR007730">
    <property type="entry name" value="SPOR-like_dom"/>
</dbReference>
<feature type="binding site" evidence="8">
    <location>
        <position position="241"/>
    </location>
    <ligand>
        <name>substrate</name>
    </ligand>
</feature>
<sequence length="522" mass="55151">MTRRDSNRQRLMRWSSLGLAVIVAVAAISDSADARSRKARHKPAAASTYSPPTASIVVDGNTGTVLHASNADAIRHPASLTKMMTLYLLFERLESGKVKLTSDMPASAHAAAQAPSKMGLKPGNTIKVETAIKALVVKSANDVAVVIAEYLGGDEPSFARMMTAKARALGMTHTTYRNASGLPDDDQVTTARDQALLGRALQDRFPNYFRYFNTRSFAYEGRTIGGHNRLLGSVDGVDGIKTGYIRASGFNIVTSVNRNNRHLVAAVFGGRTARARDALVRGLIDKTYNVAAAKRTAPPVAEGTAVAEIKMPAKPPTPVADPRPEDVAANDNPDVGSTEPIKPNAVKTVLVRSGKTQMAALSELPPAGRALMPPHAKPTTVSTIATVKSDLPPPPADAGPGILGTLPAKPVPQRVASVGVSVPVPAPASAPVQEAMGSAKSRSGWMIQVGAFPEETAAKERLEAAQTKAKAQLGQAEPFTEKVAKGERALFRARFAGLDKSQAEAACKNLKRSEIPCLLMKN</sequence>